<comment type="caution">
    <text evidence="2">The sequence shown here is derived from an EMBL/GenBank/DDBJ whole genome shotgun (WGS) entry which is preliminary data.</text>
</comment>
<feature type="signal peptide" evidence="1">
    <location>
        <begin position="1"/>
        <end position="23"/>
    </location>
</feature>
<evidence type="ECO:0000256" key="1">
    <source>
        <dbReference type="SAM" id="SignalP"/>
    </source>
</evidence>
<dbReference type="Proteomes" id="UP000676601">
    <property type="component" value="Unassembled WGS sequence"/>
</dbReference>
<sequence>MKKVYSLVVCLMLLFTAVGSASAADFDNNPATGVYQGNIDLNNTSNDTVISESLTFDEMAQKISDDFNISIDEATKLLSQNSVKTLNATTASYRTITSSLDKMNNAYQPSMEFYCQTTEGGGYIAIEKIITWDLNRNDISGNGSKKFEGNIKTYLENGQSIHWILNGDFYNYGDGTLNVGGSIKLGETGTLTLTLTVKTGHYAYSYNSKDIWVGPR</sequence>
<reference evidence="2 3" key="1">
    <citation type="submission" date="2021-03" db="EMBL/GenBank/DDBJ databases">
        <title>Antimicrobial resistance genes in bacteria isolated from Japanese honey, and their potential for conferring macrolide and lincosamide resistance in the American foulbrood pathogen Paenibacillus larvae.</title>
        <authorList>
            <person name="Okamoto M."/>
            <person name="Kumagai M."/>
            <person name="Kanamori H."/>
            <person name="Takamatsu D."/>
        </authorList>
    </citation>
    <scope>NUCLEOTIDE SEQUENCE [LARGE SCALE GENOMIC DNA]</scope>
    <source>
        <strain evidence="2 3">J21TS7</strain>
    </source>
</reference>
<organism evidence="2 3">
    <name type="scientific">Paenibacillus cineris</name>
    <dbReference type="NCBI Taxonomy" id="237530"/>
    <lineage>
        <taxon>Bacteria</taxon>
        <taxon>Bacillati</taxon>
        <taxon>Bacillota</taxon>
        <taxon>Bacilli</taxon>
        <taxon>Bacillales</taxon>
        <taxon>Paenibacillaceae</taxon>
        <taxon>Paenibacillus</taxon>
    </lineage>
</organism>
<protein>
    <submittedName>
        <fullName evidence="2">Uncharacterized protein</fullName>
    </submittedName>
</protein>
<keyword evidence="3" id="KW-1185">Reference proteome</keyword>
<gene>
    <name evidence="2" type="ORF">J21TS7_52130</name>
</gene>
<evidence type="ECO:0000313" key="2">
    <source>
        <dbReference type="EMBL" id="GIO56895.1"/>
    </source>
</evidence>
<name>A0ABQ4LKW8_9BACL</name>
<evidence type="ECO:0000313" key="3">
    <source>
        <dbReference type="Proteomes" id="UP000676601"/>
    </source>
</evidence>
<feature type="chain" id="PRO_5046495278" evidence="1">
    <location>
        <begin position="24"/>
        <end position="216"/>
    </location>
</feature>
<dbReference type="RefSeq" id="WP_212985394.1">
    <property type="nucleotide sequence ID" value="NZ_BORU01000003.1"/>
</dbReference>
<keyword evidence="1" id="KW-0732">Signal</keyword>
<dbReference type="EMBL" id="BORU01000003">
    <property type="protein sequence ID" value="GIO56895.1"/>
    <property type="molecule type" value="Genomic_DNA"/>
</dbReference>
<accession>A0ABQ4LKW8</accession>
<proteinExistence type="predicted"/>